<evidence type="ECO:0000313" key="3">
    <source>
        <dbReference type="EMBL" id="QDV44274.1"/>
    </source>
</evidence>
<gene>
    <name evidence="3" type="ORF">Enr13x_41380</name>
</gene>
<sequence length="710" mass="74653">MDFQPFSVTCVTCSSRLRVSRPELVGSIVSCPKCQSMVQLAPPKTDPAGAAPIAVGTHLVDSNALTEDSISQSDGPDSEAPATEPAGGFAEPPPVVGSDPTRSHQSSDTPQSSAPPRSSGTAAPGDPNAPQPAAPPPDWHSQKNARSRRIAMLVAVVLASIVSASVLFAVVRRSLSSTAQSQRADTAVAEPENNPAQPTPDATPDTGNATADTDDRANTDQTVTDPTADASAADDEPPGTADSGNPSDDAADRAPVETDRANEDAAPPGDLLTDSPLLSASPLDGMTQLPSAPLETPPLGDAPESTDETGTLTELPKELQGLLNGLGGIGRPQFTETQPAPETIDEIQLDRAAEVDVDLEVALDPRDAANMRQALGLTVAMQTSDPNGYPLNDLMLLLSQLSGVPIEVEWVSFDIVGIPINSRVPLPKGWPTVEDILTAVCAATDCTFDKNARTITLRPTDEKFNQAVAELLDLSDLAPENDSAVTVARALLGQTDGDPTEVTIPTEGGPAQLAVFVCEAIRRARGAPGKLPDAIFARWGGTYEDQVNAWPKLQAGVSGPPRIQAATLAALVRQLAKLNGATCYVNWQDAARRDLKPTDKRMPRTGEGVSAADALKQLLEPEDMLARVVDAEHWWIGSDASLDRFPVVIWFDDAAGSQETQQRVGMVLQGAAVNEQIIGAVAVDPTSQKCVAILPRFVLRQLPRMLDDAL</sequence>
<evidence type="ECO:0000256" key="2">
    <source>
        <dbReference type="SAM" id="Phobius"/>
    </source>
</evidence>
<name>A0A518HTX8_9BACT</name>
<feature type="compositionally biased region" description="Low complexity" evidence="1">
    <location>
        <begin position="219"/>
        <end position="231"/>
    </location>
</feature>
<keyword evidence="2" id="KW-0812">Transmembrane</keyword>
<evidence type="ECO:0000256" key="1">
    <source>
        <dbReference type="SAM" id="MobiDB-lite"/>
    </source>
</evidence>
<dbReference type="Proteomes" id="UP000319004">
    <property type="component" value="Chromosome"/>
</dbReference>
<dbReference type="KEGG" id="snep:Enr13x_41380"/>
<reference evidence="3 4" key="1">
    <citation type="submission" date="2019-03" db="EMBL/GenBank/DDBJ databases">
        <title>Deep-cultivation of Planctomycetes and their phenomic and genomic characterization uncovers novel biology.</title>
        <authorList>
            <person name="Wiegand S."/>
            <person name="Jogler M."/>
            <person name="Boedeker C."/>
            <person name="Pinto D."/>
            <person name="Vollmers J."/>
            <person name="Rivas-Marin E."/>
            <person name="Kohn T."/>
            <person name="Peeters S.H."/>
            <person name="Heuer A."/>
            <person name="Rast P."/>
            <person name="Oberbeckmann S."/>
            <person name="Bunk B."/>
            <person name="Jeske O."/>
            <person name="Meyerdierks A."/>
            <person name="Storesund J.E."/>
            <person name="Kallscheuer N."/>
            <person name="Luecker S."/>
            <person name="Lage O.M."/>
            <person name="Pohl T."/>
            <person name="Merkel B.J."/>
            <person name="Hornburger P."/>
            <person name="Mueller R.-W."/>
            <person name="Bruemmer F."/>
            <person name="Labrenz M."/>
            <person name="Spormann A.M."/>
            <person name="Op den Camp H."/>
            <person name="Overmann J."/>
            <person name="Amann R."/>
            <person name="Jetten M.S.M."/>
            <person name="Mascher T."/>
            <person name="Medema M.H."/>
            <person name="Devos D.P."/>
            <person name="Kaster A.-K."/>
            <person name="Ovreas L."/>
            <person name="Rohde M."/>
            <person name="Galperin M.Y."/>
            <person name="Jogler C."/>
        </authorList>
    </citation>
    <scope>NUCLEOTIDE SEQUENCE [LARGE SCALE GENOMIC DNA]</scope>
    <source>
        <strain evidence="3 4">Enr13</strain>
    </source>
</reference>
<feature type="compositionally biased region" description="Pro residues" evidence="1">
    <location>
        <begin position="127"/>
        <end position="138"/>
    </location>
</feature>
<dbReference type="RefSeq" id="WP_145388645.1">
    <property type="nucleotide sequence ID" value="NZ_CP037423.1"/>
</dbReference>
<evidence type="ECO:0000313" key="4">
    <source>
        <dbReference type="Proteomes" id="UP000319004"/>
    </source>
</evidence>
<keyword evidence="2" id="KW-1133">Transmembrane helix</keyword>
<feature type="compositionally biased region" description="Polar residues" evidence="1">
    <location>
        <begin position="103"/>
        <end position="121"/>
    </location>
</feature>
<dbReference type="EMBL" id="CP037423">
    <property type="protein sequence ID" value="QDV44274.1"/>
    <property type="molecule type" value="Genomic_DNA"/>
</dbReference>
<feature type="compositionally biased region" description="Low complexity" evidence="1">
    <location>
        <begin position="195"/>
        <end position="211"/>
    </location>
</feature>
<dbReference type="OrthoDB" id="208996at2"/>
<proteinExistence type="predicted"/>
<keyword evidence="2" id="KW-0472">Membrane</keyword>
<feature type="compositionally biased region" description="Basic and acidic residues" evidence="1">
    <location>
        <begin position="250"/>
        <end position="263"/>
    </location>
</feature>
<feature type="transmembrane region" description="Helical" evidence="2">
    <location>
        <begin position="150"/>
        <end position="171"/>
    </location>
</feature>
<accession>A0A518HTX8</accession>
<protein>
    <submittedName>
        <fullName evidence="3">Uncharacterized protein</fullName>
    </submittedName>
</protein>
<feature type="region of interest" description="Disordered" evidence="1">
    <location>
        <begin position="67"/>
        <end position="144"/>
    </location>
</feature>
<dbReference type="AlphaFoldDB" id="A0A518HTX8"/>
<feature type="region of interest" description="Disordered" evidence="1">
    <location>
        <begin position="177"/>
        <end position="311"/>
    </location>
</feature>
<keyword evidence="4" id="KW-1185">Reference proteome</keyword>
<organism evidence="3 4">
    <name type="scientific">Stieleria neptunia</name>
    <dbReference type="NCBI Taxonomy" id="2527979"/>
    <lineage>
        <taxon>Bacteria</taxon>
        <taxon>Pseudomonadati</taxon>
        <taxon>Planctomycetota</taxon>
        <taxon>Planctomycetia</taxon>
        <taxon>Pirellulales</taxon>
        <taxon>Pirellulaceae</taxon>
        <taxon>Stieleria</taxon>
    </lineage>
</organism>